<evidence type="ECO:0000313" key="3">
    <source>
        <dbReference type="Proteomes" id="UP000324585"/>
    </source>
</evidence>
<dbReference type="InterPro" id="IPR036291">
    <property type="entry name" value="NAD(P)-bd_dom_sf"/>
</dbReference>
<gene>
    <name evidence="2" type="ORF">FVE85_6259</name>
</gene>
<proteinExistence type="predicted"/>
<dbReference type="Gene3D" id="3.30.360.10">
    <property type="entry name" value="Dihydrodipicolinate Reductase, domain 2"/>
    <property type="match status" value="1"/>
</dbReference>
<dbReference type="Gene3D" id="3.40.50.720">
    <property type="entry name" value="NAD(P)-binding Rossmann-like Domain"/>
    <property type="match status" value="1"/>
</dbReference>
<evidence type="ECO:0000313" key="2">
    <source>
        <dbReference type="EMBL" id="KAA8498674.1"/>
    </source>
</evidence>
<dbReference type="PANTHER" id="PTHR43796:SF2">
    <property type="entry name" value="CARBOXYNORSPERMIDINE SYNTHASE"/>
    <property type="match status" value="1"/>
</dbReference>
<dbReference type="AlphaFoldDB" id="A0A5J4Z6N0"/>
<dbReference type="EMBL" id="VRMN01000001">
    <property type="protein sequence ID" value="KAA8498674.1"/>
    <property type="molecule type" value="Genomic_DNA"/>
</dbReference>
<dbReference type="Proteomes" id="UP000324585">
    <property type="component" value="Unassembled WGS sequence"/>
</dbReference>
<dbReference type="Pfam" id="PF03435">
    <property type="entry name" value="Sacchrp_dh_NADP"/>
    <property type="match status" value="1"/>
</dbReference>
<keyword evidence="3" id="KW-1185">Reference proteome</keyword>
<organism evidence="2 3">
    <name type="scientific">Porphyridium purpureum</name>
    <name type="common">Red alga</name>
    <name type="synonym">Porphyridium cruentum</name>
    <dbReference type="NCBI Taxonomy" id="35688"/>
    <lineage>
        <taxon>Eukaryota</taxon>
        <taxon>Rhodophyta</taxon>
        <taxon>Bangiophyceae</taxon>
        <taxon>Porphyridiales</taxon>
        <taxon>Porphyridiaceae</taxon>
        <taxon>Porphyridium</taxon>
    </lineage>
</organism>
<reference evidence="3" key="1">
    <citation type="journal article" date="2019" name="Nat. Commun.">
        <title>Expansion of phycobilisome linker gene families in mesophilic red algae.</title>
        <authorList>
            <person name="Lee J."/>
            <person name="Kim D."/>
            <person name="Bhattacharya D."/>
            <person name="Yoon H.S."/>
        </authorList>
    </citation>
    <scope>NUCLEOTIDE SEQUENCE [LARGE SCALE GENOMIC DNA]</scope>
    <source>
        <strain evidence="3">CCMP 1328</strain>
    </source>
</reference>
<dbReference type="SUPFAM" id="SSF51735">
    <property type="entry name" value="NAD(P)-binding Rossmann-fold domains"/>
    <property type="match status" value="1"/>
</dbReference>
<comment type="caution">
    <text evidence="2">The sequence shown here is derived from an EMBL/GenBank/DDBJ whole genome shotgun (WGS) entry which is preliminary data.</text>
</comment>
<protein>
    <recommendedName>
        <fullName evidence="1">Saccharopine dehydrogenase NADP binding domain-containing protein</fullName>
    </recommendedName>
</protein>
<dbReference type="OMA" id="YWFDMPE"/>
<dbReference type="InterPro" id="IPR005097">
    <property type="entry name" value="Sacchrp_dh_NADP-bd"/>
</dbReference>
<sequence>MRGTLATVHSVYTSGSRPGYGVVDESGEGKETSVRMAVVCWTAPVACDVSRRRRYVRQCREQICTRRRVGSTRSDGRAGNLARTQVVGARHMMTLNEESSRDGMQQEDCNRHEYKVLVLGGTGRVGASTARKLAALVARKNREHPGMGATKVTLLVAGRNQDRGARVVEELCRDSDPLLVEPRFVSIDYTNTSALVELLEQVDLVIHTAGPFQQRLERCEVLRAAVQARTRYYIDVCDDLSHSLLAKQMHDTVAAAGVRAVVSTGIYPGVSNLMAIDAARLLDHGPAEAVQFSYFTSGTGGAGATILASTFLLLSEDALTYKNGKEQYVYPASQVETVDFAGQTGRRSVYVLNLPEVFSIREKLNLKDCRAKFGTEPEIWNWLLRATPRIVPRKYLRNTSFIRALSELSLPAVRFTDAIFGARTSMRVDANGRAGGDGTAQRASIFYEHDNLEECVGTATAAFAWHMLATGDNLRTGVWWPEEAFDEDTSREAMLADAVYDAAMYRSSF</sequence>
<feature type="domain" description="Saccharopine dehydrogenase NADP binding" evidence="1">
    <location>
        <begin position="116"/>
        <end position="238"/>
    </location>
</feature>
<dbReference type="PANTHER" id="PTHR43796">
    <property type="entry name" value="CARBOXYNORSPERMIDINE SYNTHASE"/>
    <property type="match status" value="1"/>
</dbReference>
<accession>A0A5J4Z6N0</accession>
<name>A0A5J4Z6N0_PORPP</name>
<evidence type="ECO:0000259" key="1">
    <source>
        <dbReference type="Pfam" id="PF03435"/>
    </source>
</evidence>
<dbReference type="OrthoDB" id="10268090at2759"/>